<dbReference type="InterPro" id="IPR029044">
    <property type="entry name" value="Nucleotide-diphossugar_trans"/>
</dbReference>
<organism evidence="2">
    <name type="scientific">marine sediment metagenome</name>
    <dbReference type="NCBI Taxonomy" id="412755"/>
    <lineage>
        <taxon>unclassified sequences</taxon>
        <taxon>metagenomes</taxon>
        <taxon>ecological metagenomes</taxon>
    </lineage>
</organism>
<dbReference type="SUPFAM" id="SSF53448">
    <property type="entry name" value="Nucleotide-diphospho-sugar transferases"/>
    <property type="match status" value="1"/>
</dbReference>
<dbReference type="Gene3D" id="3.90.550.10">
    <property type="entry name" value="Spore Coat Polysaccharide Biosynthesis Protein SpsA, Chain A"/>
    <property type="match status" value="1"/>
</dbReference>
<accession>A0A0F9IHG2</accession>
<gene>
    <name evidence="2" type="ORF">LCGC14_1941490</name>
</gene>
<evidence type="ECO:0000313" key="2">
    <source>
        <dbReference type="EMBL" id="KKL86762.1"/>
    </source>
</evidence>
<feature type="domain" description="Glycosyltransferase 2-like" evidence="1">
    <location>
        <begin position="95"/>
        <end position="199"/>
    </location>
</feature>
<dbReference type="InterPro" id="IPR001173">
    <property type="entry name" value="Glyco_trans_2-like"/>
</dbReference>
<protein>
    <recommendedName>
        <fullName evidence="1">Glycosyltransferase 2-like domain-containing protein</fullName>
    </recommendedName>
</protein>
<evidence type="ECO:0000259" key="1">
    <source>
        <dbReference type="Pfam" id="PF00535"/>
    </source>
</evidence>
<dbReference type="EMBL" id="LAZR01021021">
    <property type="protein sequence ID" value="KKL86762.1"/>
    <property type="molecule type" value="Genomic_DNA"/>
</dbReference>
<reference evidence="2" key="1">
    <citation type="journal article" date="2015" name="Nature">
        <title>Complex archaea that bridge the gap between prokaryotes and eukaryotes.</title>
        <authorList>
            <person name="Spang A."/>
            <person name="Saw J.H."/>
            <person name="Jorgensen S.L."/>
            <person name="Zaremba-Niedzwiedzka K."/>
            <person name="Martijn J."/>
            <person name="Lind A.E."/>
            <person name="van Eijk R."/>
            <person name="Schleper C."/>
            <person name="Guy L."/>
            <person name="Ettema T.J."/>
        </authorList>
    </citation>
    <scope>NUCLEOTIDE SEQUENCE</scope>
</reference>
<sequence length="389" mass="43867">MKLLHDSRHSGGVDLSIVLTDWSCRESFHVLDYLANQSWPREKYEVLWVEYYDARPAGIQRRMAQARMAGGAPPVDAHLLLEVPRNVHYHKHLMYNAGLLLARGRIVCICDSDAIVRPTFVESIVRAFEETGGNIVLHLDQVRNTSRRFYPFNRPSMEQVIGPGCINWINGRPAGLSDTRDTLHVRNYGACMAARREDLIAIGGADEHIDYLGHICGPYEMTFRLVHAGRSEQWHQGEWLYHVWHPGQAGQGERLGPHDGRHVSTAALEARASGRTRPLEEDPAIACLRSGQVDRPVEELLAMSLDPDRLSRWRKERLHLSHRSPEQPVVRPSNSANIAVTSPPLARYSACDRCVPVLRSSSFRWAHRAVATASSPMLRWTGVCMTSVM</sequence>
<dbReference type="Pfam" id="PF00535">
    <property type="entry name" value="Glycos_transf_2"/>
    <property type="match status" value="1"/>
</dbReference>
<comment type="caution">
    <text evidence="2">The sequence shown here is derived from an EMBL/GenBank/DDBJ whole genome shotgun (WGS) entry which is preliminary data.</text>
</comment>
<name>A0A0F9IHG2_9ZZZZ</name>
<dbReference type="AlphaFoldDB" id="A0A0F9IHG2"/>
<proteinExistence type="predicted"/>